<comment type="caution">
    <text evidence="1">The sequence shown here is derived from an EMBL/GenBank/DDBJ whole genome shotgun (WGS) entry which is preliminary data.</text>
</comment>
<sequence>MTKLSRNWFPQWSGDEKEELYEVQGRPTNMVVNSGSHTCNCRFWQLTDIKNVGMPYMHVIAAIQDKNDKRPEEY</sequence>
<keyword evidence="2" id="KW-1185">Reference proteome</keyword>
<dbReference type="AlphaFoldDB" id="A0A445BWY8"/>
<organism evidence="1 2">
    <name type="scientific">Arachis hypogaea</name>
    <name type="common">Peanut</name>
    <dbReference type="NCBI Taxonomy" id="3818"/>
    <lineage>
        <taxon>Eukaryota</taxon>
        <taxon>Viridiplantae</taxon>
        <taxon>Streptophyta</taxon>
        <taxon>Embryophyta</taxon>
        <taxon>Tracheophyta</taxon>
        <taxon>Spermatophyta</taxon>
        <taxon>Magnoliopsida</taxon>
        <taxon>eudicotyledons</taxon>
        <taxon>Gunneridae</taxon>
        <taxon>Pentapetalae</taxon>
        <taxon>rosids</taxon>
        <taxon>fabids</taxon>
        <taxon>Fabales</taxon>
        <taxon>Fabaceae</taxon>
        <taxon>Papilionoideae</taxon>
        <taxon>50 kb inversion clade</taxon>
        <taxon>dalbergioids sensu lato</taxon>
        <taxon>Dalbergieae</taxon>
        <taxon>Pterocarpus clade</taxon>
        <taxon>Arachis</taxon>
    </lineage>
</organism>
<evidence type="ECO:0000313" key="1">
    <source>
        <dbReference type="EMBL" id="RYR43162.1"/>
    </source>
</evidence>
<proteinExistence type="predicted"/>
<dbReference type="Proteomes" id="UP000289738">
    <property type="component" value="Chromosome A08"/>
</dbReference>
<gene>
    <name evidence="1" type="ORF">Ahy_A08g039594</name>
</gene>
<accession>A0A445BWY8</accession>
<name>A0A445BWY8_ARAHY</name>
<evidence type="ECO:0000313" key="2">
    <source>
        <dbReference type="Proteomes" id="UP000289738"/>
    </source>
</evidence>
<dbReference type="EMBL" id="SDMP01000008">
    <property type="protein sequence ID" value="RYR43162.1"/>
    <property type="molecule type" value="Genomic_DNA"/>
</dbReference>
<evidence type="ECO:0008006" key="3">
    <source>
        <dbReference type="Google" id="ProtNLM"/>
    </source>
</evidence>
<protein>
    <recommendedName>
        <fullName evidence="3">SWIM-type domain-containing protein</fullName>
    </recommendedName>
</protein>
<reference evidence="1 2" key="1">
    <citation type="submission" date="2019-01" db="EMBL/GenBank/DDBJ databases">
        <title>Sequencing of cultivated peanut Arachis hypogaea provides insights into genome evolution and oil improvement.</title>
        <authorList>
            <person name="Chen X."/>
        </authorList>
    </citation>
    <scope>NUCLEOTIDE SEQUENCE [LARGE SCALE GENOMIC DNA]</scope>
    <source>
        <strain evidence="2">cv. Fuhuasheng</strain>
        <tissue evidence="1">Leaves</tissue>
    </source>
</reference>